<feature type="non-terminal residue" evidence="1">
    <location>
        <position position="1"/>
    </location>
</feature>
<reference evidence="1" key="1">
    <citation type="submission" date="2022-06" db="EMBL/GenBank/DDBJ databases">
        <title>Phylogenomic reconstructions and comparative analyses of Kickxellomycotina fungi.</title>
        <authorList>
            <person name="Reynolds N.K."/>
            <person name="Stajich J.E."/>
            <person name="Barry K."/>
            <person name="Grigoriev I.V."/>
            <person name="Crous P."/>
            <person name="Smith M.E."/>
        </authorList>
    </citation>
    <scope>NUCLEOTIDE SEQUENCE</scope>
    <source>
        <strain evidence="1">RSA 2271</strain>
    </source>
</reference>
<comment type="caution">
    <text evidence="1">The sequence shown here is derived from an EMBL/GenBank/DDBJ whole genome shotgun (WGS) entry which is preliminary data.</text>
</comment>
<organism evidence="1 2">
    <name type="scientific">Spiromyces aspiralis</name>
    <dbReference type="NCBI Taxonomy" id="68401"/>
    <lineage>
        <taxon>Eukaryota</taxon>
        <taxon>Fungi</taxon>
        <taxon>Fungi incertae sedis</taxon>
        <taxon>Zoopagomycota</taxon>
        <taxon>Kickxellomycotina</taxon>
        <taxon>Kickxellomycetes</taxon>
        <taxon>Kickxellales</taxon>
        <taxon>Kickxellaceae</taxon>
        <taxon>Spiromyces</taxon>
    </lineage>
</organism>
<gene>
    <name evidence="1" type="primary">PUT1</name>
    <name evidence="1" type="ORF">EV182_003467</name>
</gene>
<dbReference type="Proteomes" id="UP001145114">
    <property type="component" value="Unassembled WGS sequence"/>
</dbReference>
<evidence type="ECO:0000313" key="1">
    <source>
        <dbReference type="EMBL" id="KAJ1674346.1"/>
    </source>
</evidence>
<sequence>PPRVAPAVTATIVDGTLTDQFILPRLLPDPHLALAHRSTAQLLTSALVYKLCKQQWLVRIAPSLINLASFLRLSWLVNAVTRRTFFAQFCAGETEPEIVRTMRTLKAHGIGSILDVSIEADLGGDSKIPSDPAELRARQNVKADALAKEYERSIEMASQEPASFIALKVTGLASPELIYRLSLPYRPMRSAFVGADTDADGLLNYSEFKRCVLPAMPGADKVSSPSAVFGMVDTNNDGLVDWLDIEMALSISNVYARPLFMGKDGYGASSEADFEDYELLMGRLNALAEFAKTTDVRIMVDAEHSYFQPLIDHAALSLMAKFNKFQPSHPEHFQAPLIYNTYQMYIKDGLRKLKTDWERSHREGWAFGAKLVRGAYMFLERERATKMGYPSPINDTIEDTHDMYNAGIRFLLEKIAARQRETSSVVGATHGDSSPFAQQLQNPSLFVATHNANSIEYMIQQSRLLGIKPNSRTVMAGQLLGMHDDVSYTLGRDGYAIYKYVPYGPVGEVLPYLIRRAQENSSVLGTIQKEINNIKAELKRRIFNRRYRHERHQQPQQ</sequence>
<dbReference type="EMBL" id="JAMZIH010006046">
    <property type="protein sequence ID" value="KAJ1674346.1"/>
    <property type="molecule type" value="Genomic_DNA"/>
</dbReference>
<keyword evidence="2" id="KW-1185">Reference proteome</keyword>
<proteinExistence type="predicted"/>
<name>A0ACC1HDD0_9FUNG</name>
<evidence type="ECO:0000313" key="2">
    <source>
        <dbReference type="Proteomes" id="UP001145114"/>
    </source>
</evidence>
<accession>A0ACC1HDD0</accession>
<protein>
    <submittedName>
        <fullName evidence="1">Proline dehydrogenase</fullName>
    </submittedName>
</protein>